<proteinExistence type="predicted"/>
<protein>
    <submittedName>
        <fullName evidence="3">Uncharacterized protein</fullName>
    </submittedName>
</protein>
<evidence type="ECO:0000256" key="1">
    <source>
        <dbReference type="SAM" id="MobiDB-lite"/>
    </source>
</evidence>
<organism evidence="3 4">
    <name type="scientific">Streptomyces calvus</name>
    <dbReference type="NCBI Taxonomy" id="67282"/>
    <lineage>
        <taxon>Bacteria</taxon>
        <taxon>Bacillati</taxon>
        <taxon>Actinomycetota</taxon>
        <taxon>Actinomycetes</taxon>
        <taxon>Kitasatosporales</taxon>
        <taxon>Streptomycetaceae</taxon>
        <taxon>Streptomyces</taxon>
    </lineage>
</organism>
<dbReference type="EMBL" id="JACJIE010000001">
    <property type="protein sequence ID" value="MBA8942227.1"/>
    <property type="molecule type" value="Genomic_DNA"/>
</dbReference>
<gene>
    <name evidence="3" type="ORF">FHS33_000616</name>
</gene>
<accession>A0AA40VDU6</accession>
<dbReference type="RefSeq" id="WP_182674471.1">
    <property type="nucleotide sequence ID" value="NZ_BMSU01000005.1"/>
</dbReference>
<feature type="transmembrane region" description="Helical" evidence="2">
    <location>
        <begin position="94"/>
        <end position="116"/>
    </location>
</feature>
<reference evidence="3 4" key="1">
    <citation type="submission" date="2020-08" db="EMBL/GenBank/DDBJ databases">
        <title>Genomic Encyclopedia of Type Strains, Phase III (KMG-III): the genomes of soil and plant-associated and newly described type strains.</title>
        <authorList>
            <person name="Whitman W."/>
        </authorList>
    </citation>
    <scope>NUCLEOTIDE SEQUENCE [LARGE SCALE GENOMIC DNA]</scope>
    <source>
        <strain evidence="3 4">CECT 3271</strain>
    </source>
</reference>
<comment type="caution">
    <text evidence="3">The sequence shown here is derived from an EMBL/GenBank/DDBJ whole genome shotgun (WGS) entry which is preliminary data.</text>
</comment>
<keyword evidence="2" id="KW-0472">Membrane</keyword>
<evidence type="ECO:0000313" key="3">
    <source>
        <dbReference type="EMBL" id="MBA8942227.1"/>
    </source>
</evidence>
<evidence type="ECO:0000256" key="2">
    <source>
        <dbReference type="SAM" id="Phobius"/>
    </source>
</evidence>
<keyword evidence="2" id="KW-0812">Transmembrane</keyword>
<name>A0AA40VDU6_9ACTN</name>
<keyword evidence="2" id="KW-1133">Transmembrane helix</keyword>
<feature type="region of interest" description="Disordered" evidence="1">
    <location>
        <begin position="169"/>
        <end position="200"/>
    </location>
</feature>
<dbReference type="AlphaFoldDB" id="A0AA40VDU6"/>
<evidence type="ECO:0000313" key="4">
    <source>
        <dbReference type="Proteomes" id="UP000530412"/>
    </source>
</evidence>
<sequence length="200" mass="21040">MFMMSALPDVPRRIVLAAHAVPLVTLPSALWRLALAAGVPVSEVSVDSAPQALYIVCLAVFSEVLALLTLGLVRPWGEVVPRWVPLLGGRAVRPLAAAVPAVLGGVVLAVLLSWAFYRHTTAVGLEGTGTTAQYALLLVCYIPLLAWPPLLITVTVAYHRRRTAATARFGGSAASGGARGERDGNPEAEPAVRRRHAVSG</sequence>
<feature type="transmembrane region" description="Helical" evidence="2">
    <location>
        <begin position="136"/>
        <end position="158"/>
    </location>
</feature>
<dbReference type="Proteomes" id="UP000530412">
    <property type="component" value="Unassembled WGS sequence"/>
</dbReference>
<feature type="transmembrane region" description="Helical" evidence="2">
    <location>
        <begin position="52"/>
        <end position="73"/>
    </location>
</feature>